<dbReference type="PANTHER" id="PTHR37490:SF2">
    <property type="match status" value="1"/>
</dbReference>
<feature type="transmembrane region" description="Helical" evidence="1">
    <location>
        <begin position="28"/>
        <end position="48"/>
    </location>
</feature>
<dbReference type="AlphaFoldDB" id="A0A3M7JT80"/>
<evidence type="ECO:0000256" key="1">
    <source>
        <dbReference type="SAM" id="Phobius"/>
    </source>
</evidence>
<organism evidence="2">
    <name type="scientific">Aspergillus flavus</name>
    <dbReference type="NCBI Taxonomy" id="5059"/>
    <lineage>
        <taxon>Eukaryota</taxon>
        <taxon>Fungi</taxon>
        <taxon>Dikarya</taxon>
        <taxon>Ascomycota</taxon>
        <taxon>Pezizomycotina</taxon>
        <taxon>Eurotiomycetes</taxon>
        <taxon>Eurotiomycetidae</taxon>
        <taxon>Eurotiales</taxon>
        <taxon>Aspergillaceae</taxon>
        <taxon>Aspergillus</taxon>
        <taxon>Aspergillus subgen. Circumdati</taxon>
    </lineage>
</organism>
<sequence>MTRGGTMGALLDAFRQSLSPYMEIWRRYIWHFFILYVVLLGVVLLTLVSKLNGENPVSVREKIHSPYDPLPLTISKALVLAKVREENVSWVDDLQPQWIPYIYTADNEPGYFPVPENKGREGMAYLTHIIDNYDTLTDITVFMHASATQWHNDVGDTNSSNVLSMLRLDTVKQKGYVNLRCQHRPGCPTAVRPFDPELLSSSSIVYRNFTTIYTELFNTSIETVPKEIGGVCCGQFALTKERIHQRRREDYVRMRDWAFSTSLDNFTVGSVFEMLWHMVFLEDPVSCPDTQQCYCELYDLCNE</sequence>
<name>A0A3M7JT80_ASPFL</name>
<protein>
    <submittedName>
        <fullName evidence="2">Uncharacterized protein</fullName>
    </submittedName>
</protein>
<dbReference type="Proteomes" id="UP000275480">
    <property type="component" value="Unassembled WGS sequence"/>
</dbReference>
<gene>
    <name evidence="2" type="ORF">BDV35DRAFT_337763</name>
    <name evidence="3" type="ORF">CA14_011459</name>
</gene>
<dbReference type="VEuPathDB" id="FungiDB:F9C07_2238296"/>
<dbReference type="Pfam" id="PF11913">
    <property type="entry name" value="DUF3431"/>
    <property type="match status" value="1"/>
</dbReference>
<keyword evidence="1" id="KW-1133">Transmembrane helix</keyword>
<dbReference type="EMBL" id="QQZZ01000114">
    <property type="protein sequence ID" value="RMZ41581.1"/>
    <property type="molecule type" value="Genomic_DNA"/>
</dbReference>
<dbReference type="EMBL" id="ML734557">
    <property type="protein sequence ID" value="KAB8251977.1"/>
    <property type="molecule type" value="Genomic_DNA"/>
</dbReference>
<dbReference type="InterPro" id="IPR021838">
    <property type="entry name" value="DUF3431"/>
</dbReference>
<reference evidence="2" key="2">
    <citation type="submission" date="2019-04" db="EMBL/GenBank/DDBJ databases">
        <title>Friends and foes A comparative genomics study of 23 Aspergillus species from section Flavi.</title>
        <authorList>
            <consortium name="DOE Joint Genome Institute"/>
            <person name="Kjaerbolling I."/>
            <person name="Vesth T."/>
            <person name="Frisvad J.C."/>
            <person name="Nybo J.L."/>
            <person name="Theobald S."/>
            <person name="Kildgaard S."/>
            <person name="Isbrandt T."/>
            <person name="Kuo A."/>
            <person name="Sato A."/>
            <person name="Lyhne E.K."/>
            <person name="Kogle M.E."/>
            <person name="Wiebenga A."/>
            <person name="Kun R.S."/>
            <person name="Lubbers R.J."/>
            <person name="Makela M.R."/>
            <person name="Barry K."/>
            <person name="Chovatia M."/>
            <person name="Clum A."/>
            <person name="Daum C."/>
            <person name="Haridas S."/>
            <person name="He G."/>
            <person name="LaButti K."/>
            <person name="Lipzen A."/>
            <person name="Mondo S."/>
            <person name="Riley R."/>
            <person name="Salamov A."/>
            <person name="Simmons B.A."/>
            <person name="Magnuson J.K."/>
            <person name="Henrissat B."/>
            <person name="Mortensen U.H."/>
            <person name="Larsen T.O."/>
            <person name="Devries R.P."/>
            <person name="Grigoriev I.V."/>
            <person name="Machida M."/>
            <person name="Baker S.E."/>
            <person name="Andersen M.R."/>
        </authorList>
    </citation>
    <scope>NUCLEOTIDE SEQUENCE [LARGE SCALE GENOMIC DNA]</scope>
    <source>
        <strain evidence="2">CBS 121.62</strain>
    </source>
</reference>
<evidence type="ECO:0000313" key="2">
    <source>
        <dbReference type="EMBL" id="KAB8251977.1"/>
    </source>
</evidence>
<dbReference type="PANTHER" id="PTHR37490">
    <property type="entry name" value="EXPRESSED PROTEIN"/>
    <property type="match status" value="1"/>
</dbReference>
<accession>A0A3M7JT80</accession>
<keyword evidence="1" id="KW-0812">Transmembrane</keyword>
<reference evidence="3 4" key="1">
    <citation type="submission" date="2018-07" db="EMBL/GenBank/DDBJ databases">
        <title>Identification of spontaneous genetic mutation associated with occurrence of a yellow conidial color mutant of Aspergillus flavus.</title>
        <authorList>
            <person name="Chang P.-K."/>
            <person name="Mack B.M."/>
            <person name="Scharfenstein L."/>
            <person name="Gilbert M.K."/>
        </authorList>
    </citation>
    <scope>NUCLEOTIDE SEQUENCE [LARGE SCALE GENOMIC DNA]</scope>
    <source>
        <strain evidence="3 4">CA14</strain>
    </source>
</reference>
<evidence type="ECO:0000313" key="4">
    <source>
        <dbReference type="Proteomes" id="UP000275480"/>
    </source>
</evidence>
<dbReference type="Proteomes" id="UP000325434">
    <property type="component" value="Unassembled WGS sequence"/>
</dbReference>
<dbReference type="VEuPathDB" id="FungiDB:AFLA_001517"/>
<keyword evidence="1" id="KW-0472">Membrane</keyword>
<evidence type="ECO:0000313" key="3">
    <source>
        <dbReference type="EMBL" id="RMZ41581.1"/>
    </source>
</evidence>
<proteinExistence type="predicted"/>